<comment type="caution">
    <text evidence="5">The sequence shown here is derived from an EMBL/GenBank/DDBJ whole genome shotgun (WGS) entry which is preliminary data.</text>
</comment>
<keyword evidence="3" id="KW-0326">Glycosidase</keyword>
<name>A0A2H0U7E4_9BACT</name>
<accession>A0A2H0U7E4</accession>
<dbReference type="GO" id="GO:0005975">
    <property type="term" value="P:carbohydrate metabolic process"/>
    <property type="evidence" value="ECO:0007669"/>
    <property type="project" value="InterPro"/>
</dbReference>
<keyword evidence="4" id="KW-0472">Membrane</keyword>
<dbReference type="PRINTS" id="PR00735">
    <property type="entry name" value="GLHYDRLASE8"/>
</dbReference>
<comment type="similarity">
    <text evidence="1">Belongs to the glycosyl hydrolase 8 (cellulase D) family.</text>
</comment>
<evidence type="ECO:0000313" key="6">
    <source>
        <dbReference type="Proteomes" id="UP000231379"/>
    </source>
</evidence>
<reference evidence="6" key="1">
    <citation type="submission" date="2017-09" db="EMBL/GenBank/DDBJ databases">
        <title>Depth-based differentiation of microbial function through sediment-hosted aquifers and enrichment of novel symbionts in the deep terrestrial subsurface.</title>
        <authorList>
            <person name="Probst A.J."/>
            <person name="Ladd B."/>
            <person name="Jarett J.K."/>
            <person name="Geller-Mcgrath D.E."/>
            <person name="Sieber C.M.K."/>
            <person name="Emerson J.B."/>
            <person name="Anantharaman K."/>
            <person name="Thomas B.C."/>
            <person name="Malmstrom R."/>
            <person name="Stieglmeier M."/>
            <person name="Klingl A."/>
            <person name="Woyke T."/>
            <person name="Ryan C.M."/>
            <person name="Banfield J.F."/>
        </authorList>
    </citation>
    <scope>NUCLEOTIDE SEQUENCE [LARGE SCALE GENOMIC DNA]</scope>
</reference>
<sequence length="415" mass="47303">MSKRTLGYALLAASILLLMFILYYNSTLRHTPMIFSEQQMLSALWNDYKRRYLEPITYRTIDRQRGNVTTSEGQSYTMLRAAWLGDKDVFDGAWLWTQEHLGRPTDALFAWLFGQRADGSWGILHEENGSVSASDANVDIALALIFAYARWQEDAYLDSARAILADIWEYEVVTIGGVPYLAANNVEKRLDKREVVVNPSYLAPYAYRIFAEVDPDRPWMRLVDGSYALIERSMQEPLGGVEPAGLPPDWIEIDRVTGALRVPRSQELTTNYGFDAIRTPWRLALDWQWFGEERARDTLGKMSMLEDAWKRDGRILSVYARDGSPLEAYETPAAYGTAIGYFLVREPRLAEEIYRAKLLPLYNPDVNAWRTPLSYYDDNWAWFGIALYTNQLPNLAAGATFPSARGAPRTLLSGI</sequence>
<protein>
    <recommendedName>
        <fullName evidence="7">Glucanase</fullName>
    </recommendedName>
</protein>
<dbReference type="AlphaFoldDB" id="A0A2H0U7E4"/>
<keyword evidence="4" id="KW-0812">Transmembrane</keyword>
<evidence type="ECO:0000256" key="4">
    <source>
        <dbReference type="SAM" id="Phobius"/>
    </source>
</evidence>
<dbReference type="InterPro" id="IPR012341">
    <property type="entry name" value="6hp_glycosidase-like_sf"/>
</dbReference>
<dbReference type="SUPFAM" id="SSF48208">
    <property type="entry name" value="Six-hairpin glycosidases"/>
    <property type="match status" value="1"/>
</dbReference>
<gene>
    <name evidence="5" type="ORF">COU20_02830</name>
</gene>
<dbReference type="Gene3D" id="1.50.10.10">
    <property type="match status" value="1"/>
</dbReference>
<dbReference type="InterPro" id="IPR008928">
    <property type="entry name" value="6-hairpin_glycosidase_sf"/>
</dbReference>
<dbReference type="GO" id="GO:0004553">
    <property type="term" value="F:hydrolase activity, hydrolyzing O-glycosyl compounds"/>
    <property type="evidence" value="ECO:0007669"/>
    <property type="project" value="InterPro"/>
</dbReference>
<evidence type="ECO:0000256" key="3">
    <source>
        <dbReference type="ARBA" id="ARBA00023295"/>
    </source>
</evidence>
<dbReference type="EMBL" id="PFBM01000017">
    <property type="protein sequence ID" value="PIR82334.1"/>
    <property type="molecule type" value="Genomic_DNA"/>
</dbReference>
<dbReference type="Proteomes" id="UP000231379">
    <property type="component" value="Unassembled WGS sequence"/>
</dbReference>
<feature type="transmembrane region" description="Helical" evidence="4">
    <location>
        <begin position="6"/>
        <end position="24"/>
    </location>
</feature>
<evidence type="ECO:0000313" key="5">
    <source>
        <dbReference type="EMBL" id="PIR82334.1"/>
    </source>
</evidence>
<organism evidence="5 6">
    <name type="scientific">Candidatus Kaiserbacteria bacterium CG10_big_fil_rev_8_21_14_0_10_59_10</name>
    <dbReference type="NCBI Taxonomy" id="1974612"/>
    <lineage>
        <taxon>Bacteria</taxon>
        <taxon>Candidatus Kaiseribacteriota</taxon>
    </lineage>
</organism>
<evidence type="ECO:0000256" key="2">
    <source>
        <dbReference type="ARBA" id="ARBA00022801"/>
    </source>
</evidence>
<dbReference type="Pfam" id="PF01270">
    <property type="entry name" value="Glyco_hydro_8"/>
    <property type="match status" value="1"/>
</dbReference>
<keyword evidence="2" id="KW-0378">Hydrolase</keyword>
<evidence type="ECO:0008006" key="7">
    <source>
        <dbReference type="Google" id="ProtNLM"/>
    </source>
</evidence>
<evidence type="ECO:0000256" key="1">
    <source>
        <dbReference type="ARBA" id="ARBA00009209"/>
    </source>
</evidence>
<keyword evidence="4" id="KW-1133">Transmembrane helix</keyword>
<dbReference type="InterPro" id="IPR002037">
    <property type="entry name" value="Glyco_hydro_8"/>
</dbReference>
<proteinExistence type="inferred from homology"/>